<dbReference type="EMBL" id="JACHEU010000003">
    <property type="protein sequence ID" value="MBB6013913.1"/>
    <property type="molecule type" value="Genomic_DNA"/>
</dbReference>
<keyword evidence="2" id="KW-1185">Reference proteome</keyword>
<dbReference type="SUPFAM" id="SSF54637">
    <property type="entry name" value="Thioesterase/thiol ester dehydrase-isomerase"/>
    <property type="match status" value="1"/>
</dbReference>
<dbReference type="InterPro" id="IPR029069">
    <property type="entry name" value="HotDog_dom_sf"/>
</dbReference>
<evidence type="ECO:0000313" key="1">
    <source>
        <dbReference type="EMBL" id="MBB6013913.1"/>
    </source>
</evidence>
<organism evidence="1 2">
    <name type="scientific">Aquamicrobium lusatiense</name>
    <dbReference type="NCBI Taxonomy" id="89772"/>
    <lineage>
        <taxon>Bacteria</taxon>
        <taxon>Pseudomonadati</taxon>
        <taxon>Pseudomonadota</taxon>
        <taxon>Alphaproteobacteria</taxon>
        <taxon>Hyphomicrobiales</taxon>
        <taxon>Phyllobacteriaceae</taxon>
        <taxon>Aquamicrobium</taxon>
    </lineage>
</organism>
<reference evidence="1 2" key="1">
    <citation type="submission" date="2020-08" db="EMBL/GenBank/DDBJ databases">
        <title>Genomic Encyclopedia of Type Strains, Phase IV (KMG-IV): sequencing the most valuable type-strain genomes for metagenomic binning, comparative biology and taxonomic classification.</title>
        <authorList>
            <person name="Goeker M."/>
        </authorList>
    </citation>
    <scope>NUCLEOTIDE SEQUENCE [LARGE SCALE GENOMIC DNA]</scope>
    <source>
        <strain evidence="1 2">DSM 11099</strain>
    </source>
</reference>
<dbReference type="Gene3D" id="3.10.129.10">
    <property type="entry name" value="Hotdog Thioesterase"/>
    <property type="match status" value="1"/>
</dbReference>
<evidence type="ECO:0000313" key="2">
    <source>
        <dbReference type="Proteomes" id="UP000533306"/>
    </source>
</evidence>
<proteinExistence type="predicted"/>
<dbReference type="Proteomes" id="UP000533306">
    <property type="component" value="Unassembled WGS sequence"/>
</dbReference>
<protein>
    <submittedName>
        <fullName evidence="1">Acyl-CoA thioesterase FadM</fullName>
    </submittedName>
</protein>
<dbReference type="Pfam" id="PF13279">
    <property type="entry name" value="4HBT_2"/>
    <property type="match status" value="1"/>
</dbReference>
<comment type="caution">
    <text evidence="1">The sequence shown here is derived from an EMBL/GenBank/DDBJ whole genome shotgun (WGS) entry which is preliminary data.</text>
</comment>
<dbReference type="RefSeq" id="WP_183832103.1">
    <property type="nucleotide sequence ID" value="NZ_JACHEU010000003.1"/>
</dbReference>
<gene>
    <name evidence="1" type="ORF">HNR59_003307</name>
</gene>
<name>A0A7W9S6I1_9HYPH</name>
<dbReference type="AlphaFoldDB" id="A0A7W9S6I1"/>
<accession>A0A7W9S6I1</accession>
<sequence>MTWEMQTALRFRDFDYLGHMTATSYLAFVEEARVAWLSQATNGEPPAYVVATQTLDFHREILPADGPIRIMIDAQLISPRKVSVSEKLVGVDGHLHASSSAILVGWDTAGRCPRPFTEAEKLLFCDVADGDRSVTEAGDDKGV</sequence>